<feature type="transmembrane region" description="Helical" evidence="6">
    <location>
        <begin position="117"/>
        <end position="140"/>
    </location>
</feature>
<reference evidence="8" key="1">
    <citation type="submission" date="2023-06" db="EMBL/GenBank/DDBJ databases">
        <authorList>
            <person name="Delattre M."/>
        </authorList>
    </citation>
    <scope>NUCLEOTIDE SEQUENCE</scope>
    <source>
        <strain evidence="8">AF72</strain>
    </source>
</reference>
<proteinExistence type="predicted"/>
<dbReference type="PROSITE" id="PS00217">
    <property type="entry name" value="SUGAR_TRANSPORT_2"/>
    <property type="match status" value="1"/>
</dbReference>
<dbReference type="InterPro" id="IPR005828">
    <property type="entry name" value="MFS_sugar_transport-like"/>
</dbReference>
<evidence type="ECO:0000256" key="6">
    <source>
        <dbReference type="SAM" id="Phobius"/>
    </source>
</evidence>
<dbReference type="InterPro" id="IPR036259">
    <property type="entry name" value="MFS_trans_sf"/>
</dbReference>
<keyword evidence="2 6" id="KW-0812">Transmembrane</keyword>
<feature type="transmembrane region" description="Helical" evidence="6">
    <location>
        <begin position="345"/>
        <end position="364"/>
    </location>
</feature>
<accession>A0AA36D5F9</accession>
<feature type="transmembrane region" description="Helical" evidence="6">
    <location>
        <begin position="146"/>
        <end position="165"/>
    </location>
</feature>
<dbReference type="GO" id="GO:0022857">
    <property type="term" value="F:transmembrane transporter activity"/>
    <property type="evidence" value="ECO:0007669"/>
    <property type="project" value="InterPro"/>
</dbReference>
<dbReference type="PROSITE" id="PS50850">
    <property type="entry name" value="MFS"/>
    <property type="match status" value="1"/>
</dbReference>
<keyword evidence="9" id="KW-1185">Reference proteome</keyword>
<feature type="transmembrane region" description="Helical" evidence="6">
    <location>
        <begin position="278"/>
        <end position="295"/>
    </location>
</feature>
<dbReference type="GO" id="GO:0016020">
    <property type="term" value="C:membrane"/>
    <property type="evidence" value="ECO:0007669"/>
    <property type="project" value="UniProtKB-SubCell"/>
</dbReference>
<gene>
    <name evidence="8" type="ORF">MSPICULIGERA_LOCUS19200</name>
</gene>
<dbReference type="EMBL" id="CATQJA010002662">
    <property type="protein sequence ID" value="CAJ0581031.1"/>
    <property type="molecule type" value="Genomic_DNA"/>
</dbReference>
<evidence type="ECO:0000256" key="3">
    <source>
        <dbReference type="ARBA" id="ARBA00022989"/>
    </source>
</evidence>
<keyword evidence="4 6" id="KW-0472">Membrane</keyword>
<feature type="transmembrane region" description="Helical" evidence="6">
    <location>
        <begin position="202"/>
        <end position="220"/>
    </location>
</feature>
<feature type="region of interest" description="Disordered" evidence="5">
    <location>
        <begin position="463"/>
        <end position="484"/>
    </location>
</feature>
<dbReference type="PANTHER" id="PTHR24064">
    <property type="entry name" value="SOLUTE CARRIER FAMILY 22 MEMBER"/>
    <property type="match status" value="1"/>
</dbReference>
<feature type="transmembrane region" description="Helical" evidence="6">
    <location>
        <begin position="12"/>
        <end position="37"/>
    </location>
</feature>
<feature type="transmembrane region" description="Helical" evidence="6">
    <location>
        <begin position="85"/>
        <end position="105"/>
    </location>
</feature>
<evidence type="ECO:0000256" key="4">
    <source>
        <dbReference type="ARBA" id="ARBA00023136"/>
    </source>
</evidence>
<keyword evidence="3 6" id="KW-1133">Transmembrane helix</keyword>
<protein>
    <recommendedName>
        <fullName evidence="7">Major facilitator superfamily (MFS) profile domain-containing protein</fullName>
    </recommendedName>
</protein>
<evidence type="ECO:0000313" key="8">
    <source>
        <dbReference type="EMBL" id="CAJ0581031.1"/>
    </source>
</evidence>
<feature type="domain" description="Major facilitator superfamily (MFS) profile" evidence="7">
    <location>
        <begin position="45"/>
        <end position="455"/>
    </location>
</feature>
<feature type="transmembrane region" description="Helical" evidence="6">
    <location>
        <begin position="430"/>
        <end position="451"/>
    </location>
</feature>
<evidence type="ECO:0000256" key="2">
    <source>
        <dbReference type="ARBA" id="ARBA00022692"/>
    </source>
</evidence>
<dbReference type="Pfam" id="PF00083">
    <property type="entry name" value="Sugar_tr"/>
    <property type="match status" value="1"/>
</dbReference>
<dbReference type="AlphaFoldDB" id="A0AA36D5F9"/>
<evidence type="ECO:0000256" key="1">
    <source>
        <dbReference type="ARBA" id="ARBA00004141"/>
    </source>
</evidence>
<organism evidence="8 9">
    <name type="scientific">Mesorhabditis spiculigera</name>
    <dbReference type="NCBI Taxonomy" id="96644"/>
    <lineage>
        <taxon>Eukaryota</taxon>
        <taxon>Metazoa</taxon>
        <taxon>Ecdysozoa</taxon>
        <taxon>Nematoda</taxon>
        <taxon>Chromadorea</taxon>
        <taxon>Rhabditida</taxon>
        <taxon>Rhabditina</taxon>
        <taxon>Rhabditomorpha</taxon>
        <taxon>Rhabditoidea</taxon>
        <taxon>Rhabditidae</taxon>
        <taxon>Mesorhabditinae</taxon>
        <taxon>Mesorhabditis</taxon>
    </lineage>
</organism>
<comment type="caution">
    <text evidence="8">The sequence shown here is derived from an EMBL/GenBank/DDBJ whole genome shotgun (WGS) entry which is preliminary data.</text>
</comment>
<evidence type="ECO:0000313" key="9">
    <source>
        <dbReference type="Proteomes" id="UP001177023"/>
    </source>
</evidence>
<evidence type="ECO:0000259" key="7">
    <source>
        <dbReference type="PROSITE" id="PS50850"/>
    </source>
</evidence>
<dbReference type="SUPFAM" id="SSF103473">
    <property type="entry name" value="MFS general substrate transporter"/>
    <property type="match status" value="1"/>
</dbReference>
<sequence>MWTPFGINRFHFLLLVTWQFTMYFASQMIFSIFANYYPRWQQPDTLAYTKDCGVYNMYNGTTVALEPPAYSSAALEFHWICQTEYFQTFFSQAVFAGVLLGTFSFGTISDAFGRKPIAGFALCLGATMNFLMALAPNIYLLLLVRFFMGLSIGGSLVVVCTYVMEMLEPQQRMALRAFINWGVARLMLTIVCYEFPDWRTSSMINAAMVTPAILLVVFLFPESPNWLHHKNKNEQLVQSEKKIAKLAGIPYTPGVHRPVERSKNFFEMLKTGGLKKRLAVLWTMWFSASICGYATDLNSSTILGDLYWNQVVFSVLIAVSKMVLVVVDANFAWFTRRRLHQGSQAVVCVCFLILTIMTVFNLYLDSIAFLVINVIGTVFIEYTWDACYLCAVESIETSSRASATGSCSFVARIGALIAPVLKLLNQKWAPSLYLIVTVVGTINLIVSYTLLIETKNVDLDRVTSGGHTAEESPMLEKEGKKDVE</sequence>
<dbReference type="Gene3D" id="1.20.1250.20">
    <property type="entry name" value="MFS general substrate transporter like domains"/>
    <property type="match status" value="1"/>
</dbReference>
<dbReference type="InterPro" id="IPR005829">
    <property type="entry name" value="Sugar_transporter_CS"/>
</dbReference>
<name>A0AA36D5F9_9BILA</name>
<dbReference type="Proteomes" id="UP001177023">
    <property type="component" value="Unassembled WGS sequence"/>
</dbReference>
<feature type="non-terminal residue" evidence="8">
    <location>
        <position position="1"/>
    </location>
</feature>
<dbReference type="InterPro" id="IPR020846">
    <property type="entry name" value="MFS_dom"/>
</dbReference>
<comment type="subcellular location">
    <subcellularLocation>
        <location evidence="1">Membrane</location>
        <topology evidence="1">Multi-pass membrane protein</topology>
    </subcellularLocation>
</comment>
<feature type="compositionally biased region" description="Basic and acidic residues" evidence="5">
    <location>
        <begin position="468"/>
        <end position="484"/>
    </location>
</feature>
<evidence type="ECO:0000256" key="5">
    <source>
        <dbReference type="SAM" id="MobiDB-lite"/>
    </source>
</evidence>
<feature type="transmembrane region" description="Helical" evidence="6">
    <location>
        <begin position="307"/>
        <end position="333"/>
    </location>
</feature>